<reference evidence="1 2" key="1">
    <citation type="submission" date="2017-07" db="EMBL/GenBank/DDBJ databases">
        <title>The complete genome sequence of Bacillus mesonae strain H20-5, an efficient strain improving plant abiotic stress resistance.</title>
        <authorList>
            <person name="Kim S.Y."/>
            <person name="Song H."/>
            <person name="Sang M.K."/>
            <person name="Weon H.-Y."/>
            <person name="Song J."/>
        </authorList>
    </citation>
    <scope>NUCLEOTIDE SEQUENCE [LARGE SCALE GENOMIC DNA]</scope>
    <source>
        <strain evidence="1 2">H20-5</strain>
    </source>
</reference>
<proteinExistence type="predicted"/>
<protein>
    <submittedName>
        <fullName evidence="1">Uncharacterized protein</fullName>
    </submittedName>
</protein>
<keyword evidence="2" id="KW-1185">Reference proteome</keyword>
<dbReference type="EMBL" id="CP022572">
    <property type="protein sequence ID" value="AZU61877.1"/>
    <property type="molecule type" value="Genomic_DNA"/>
</dbReference>
<dbReference type="KEGG" id="nmk:CHR53_11635"/>
<evidence type="ECO:0000313" key="1">
    <source>
        <dbReference type="EMBL" id="AZU61877.1"/>
    </source>
</evidence>
<sequence length="65" mass="7525">MMWLLIIIGGLLGFGFVVDMWYKKKGIQQIDPEENAKHVSNSERIYTESYMHNMKNDFNSHGGGF</sequence>
<name>A0A3Q9QS14_9BACI</name>
<dbReference type="Proteomes" id="UP000282892">
    <property type="component" value="Chromosome"/>
</dbReference>
<accession>A0A3Q9QS14</accession>
<dbReference type="AlphaFoldDB" id="A0A3Q9QS14"/>
<gene>
    <name evidence="1" type="ORF">CHR53_11635</name>
</gene>
<evidence type="ECO:0000313" key="2">
    <source>
        <dbReference type="Proteomes" id="UP000282892"/>
    </source>
</evidence>
<organism evidence="1 2">
    <name type="scientific">Neobacillus mesonae</name>
    <dbReference type="NCBI Taxonomy" id="1193713"/>
    <lineage>
        <taxon>Bacteria</taxon>
        <taxon>Bacillati</taxon>
        <taxon>Bacillota</taxon>
        <taxon>Bacilli</taxon>
        <taxon>Bacillales</taxon>
        <taxon>Bacillaceae</taxon>
        <taxon>Neobacillus</taxon>
    </lineage>
</organism>
<dbReference type="STRING" id="1193713.GCA_001636315_04752"/>
<dbReference type="OrthoDB" id="2942189at2"/>